<protein>
    <recommendedName>
        <fullName evidence="6">OmpA-like domain-containing protein</fullName>
    </recommendedName>
</protein>
<dbReference type="InterPro" id="IPR006664">
    <property type="entry name" value="OMP_bac"/>
</dbReference>
<dbReference type="GO" id="GO:0009279">
    <property type="term" value="C:cell outer membrane"/>
    <property type="evidence" value="ECO:0007669"/>
    <property type="project" value="UniProtKB-SubCell"/>
</dbReference>
<dbReference type="InterPro" id="IPR036737">
    <property type="entry name" value="OmpA-like_sf"/>
</dbReference>
<dbReference type="Pfam" id="PF00691">
    <property type="entry name" value="OmpA"/>
    <property type="match status" value="1"/>
</dbReference>
<proteinExistence type="predicted"/>
<keyword evidence="3" id="KW-0998">Cell outer membrane</keyword>
<comment type="subcellular location">
    <subcellularLocation>
        <location evidence="1">Cell outer membrane</location>
    </subcellularLocation>
</comment>
<dbReference type="PRINTS" id="PR01021">
    <property type="entry name" value="OMPADOMAIN"/>
</dbReference>
<reference evidence="7 8" key="1">
    <citation type="submission" date="2013-02" db="EMBL/GenBank/DDBJ databases">
        <title>The Genome Sequence of Acinetobacter bouvetii CIP 107468.</title>
        <authorList>
            <consortium name="The Broad Institute Genome Sequencing Platform"/>
            <consortium name="The Broad Institute Genome Sequencing Center for Infectious Disease"/>
            <person name="Cerqueira G."/>
            <person name="Feldgarden M."/>
            <person name="Courvalin P."/>
            <person name="Perichon B."/>
            <person name="Grillot-Courvalin C."/>
            <person name="Clermont D."/>
            <person name="Rocha E."/>
            <person name="Yoon E.-J."/>
            <person name="Nemec A."/>
            <person name="Walker B."/>
            <person name="Young S.K."/>
            <person name="Zeng Q."/>
            <person name="Gargeya S."/>
            <person name="Fitzgerald M."/>
            <person name="Haas B."/>
            <person name="Abouelleil A."/>
            <person name="Alvarado L."/>
            <person name="Arachchi H.M."/>
            <person name="Berlin A.M."/>
            <person name="Chapman S.B."/>
            <person name="Dewar J."/>
            <person name="Goldberg J."/>
            <person name="Griggs A."/>
            <person name="Gujja S."/>
            <person name="Hansen M."/>
            <person name="Howarth C."/>
            <person name="Imamovic A."/>
            <person name="Larimer J."/>
            <person name="McCowan C."/>
            <person name="Murphy C."/>
            <person name="Neiman D."/>
            <person name="Pearson M."/>
            <person name="Priest M."/>
            <person name="Roberts A."/>
            <person name="Saif S."/>
            <person name="Shea T."/>
            <person name="Sisk P."/>
            <person name="Sykes S."/>
            <person name="Wortman J."/>
            <person name="Nusbaum C."/>
            <person name="Birren B."/>
        </authorList>
    </citation>
    <scope>NUCLEOTIDE SEQUENCE [LARGE SCALE GENOMIC DNA]</scope>
    <source>
        <strain evidence="7 8">CIP 107468</strain>
    </source>
</reference>
<evidence type="ECO:0000259" key="6">
    <source>
        <dbReference type="PROSITE" id="PS51123"/>
    </source>
</evidence>
<evidence type="ECO:0000313" key="7">
    <source>
        <dbReference type="EMBL" id="ENV82877.1"/>
    </source>
</evidence>
<evidence type="ECO:0000256" key="5">
    <source>
        <dbReference type="SAM" id="MobiDB-lite"/>
    </source>
</evidence>
<dbReference type="EMBL" id="APQD01000012">
    <property type="protein sequence ID" value="ENV82877.1"/>
    <property type="molecule type" value="Genomic_DNA"/>
</dbReference>
<evidence type="ECO:0000256" key="1">
    <source>
        <dbReference type="ARBA" id="ARBA00004442"/>
    </source>
</evidence>
<dbReference type="RefSeq" id="WP_005009994.1">
    <property type="nucleotide sequence ID" value="NZ_KB849727.1"/>
</dbReference>
<evidence type="ECO:0000256" key="4">
    <source>
        <dbReference type="PROSITE-ProRule" id="PRU00473"/>
    </source>
</evidence>
<dbReference type="InterPro" id="IPR006665">
    <property type="entry name" value="OmpA-like"/>
</dbReference>
<dbReference type="Gene3D" id="3.40.1520.20">
    <property type="match status" value="1"/>
</dbReference>
<accession>N9CAM4</accession>
<evidence type="ECO:0000313" key="8">
    <source>
        <dbReference type="Proteomes" id="UP000018460"/>
    </source>
</evidence>
<dbReference type="OrthoDB" id="9782229at2"/>
<dbReference type="PANTHER" id="PTHR30329">
    <property type="entry name" value="STATOR ELEMENT OF FLAGELLAR MOTOR COMPLEX"/>
    <property type="match status" value="1"/>
</dbReference>
<feature type="region of interest" description="Disordered" evidence="5">
    <location>
        <begin position="227"/>
        <end position="248"/>
    </location>
</feature>
<dbReference type="PRINTS" id="PR01023">
    <property type="entry name" value="NAFLGMOTY"/>
</dbReference>
<sequence length="256" mass="27511">MNKYKKNSGLSKFLLIVLPIVSVLSYAQKPVVIEGAVPNEAAKQEILNKAYMTYGHENVVDKIQVRTVAAPNGWSSNVSNMIGDDLKKVQQGQLSVRGTQVNLTGKITNPQEIQQTSARMQSLVPSNFKVNTQLTVNAAEQQIIDAALKNRIIEFESGSAVLAPSGIQILNEMAVALNKVGGKKVKIIGHTDSSGDGAKNLALSQERAAAVKNYLVSKSIAADSMSAEGLGSNRPVADNATPDGRKKNRRIEFEVL</sequence>
<dbReference type="PANTHER" id="PTHR30329:SF21">
    <property type="entry name" value="LIPOPROTEIN YIAD-RELATED"/>
    <property type="match status" value="1"/>
</dbReference>
<comment type="caution">
    <text evidence="7">The sequence shown here is derived from an EMBL/GenBank/DDBJ whole genome shotgun (WGS) entry which is preliminary data.</text>
</comment>
<dbReference type="PATRIC" id="fig|1120925.3.peg.1737"/>
<keyword evidence="8" id="KW-1185">Reference proteome</keyword>
<dbReference type="PROSITE" id="PS51123">
    <property type="entry name" value="OMPA_2"/>
    <property type="match status" value="1"/>
</dbReference>
<organism evidence="7 8">
    <name type="scientific">Acinetobacter bouvetii DSM 14964 = CIP 107468</name>
    <dbReference type="NCBI Taxonomy" id="1120925"/>
    <lineage>
        <taxon>Bacteria</taxon>
        <taxon>Pseudomonadati</taxon>
        <taxon>Pseudomonadota</taxon>
        <taxon>Gammaproteobacteria</taxon>
        <taxon>Moraxellales</taxon>
        <taxon>Moraxellaceae</taxon>
        <taxon>Acinetobacter</taxon>
    </lineage>
</organism>
<dbReference type="InterPro" id="IPR050330">
    <property type="entry name" value="Bact_OuterMem_StrucFunc"/>
</dbReference>
<dbReference type="Gene3D" id="3.30.1330.60">
    <property type="entry name" value="OmpA-like domain"/>
    <property type="match status" value="1"/>
</dbReference>
<gene>
    <name evidence="7" type="ORF">F941_01643</name>
</gene>
<dbReference type="AlphaFoldDB" id="N9CAM4"/>
<dbReference type="CDD" id="cd07185">
    <property type="entry name" value="OmpA_C-like"/>
    <property type="match status" value="1"/>
</dbReference>
<dbReference type="SUPFAM" id="SSF103088">
    <property type="entry name" value="OmpA-like"/>
    <property type="match status" value="1"/>
</dbReference>
<evidence type="ECO:0000256" key="3">
    <source>
        <dbReference type="ARBA" id="ARBA00023237"/>
    </source>
</evidence>
<name>N9CAM4_9GAMM</name>
<keyword evidence="2 4" id="KW-0472">Membrane</keyword>
<dbReference type="Proteomes" id="UP000018460">
    <property type="component" value="Unassembled WGS sequence"/>
</dbReference>
<feature type="domain" description="OmpA-like" evidence="6">
    <location>
        <begin position="142"/>
        <end position="256"/>
    </location>
</feature>
<dbReference type="eggNOG" id="COG2885">
    <property type="taxonomic scope" value="Bacteria"/>
</dbReference>
<evidence type="ECO:0000256" key="2">
    <source>
        <dbReference type="ARBA" id="ARBA00023136"/>
    </source>
</evidence>